<dbReference type="EMBL" id="CM034388">
    <property type="protein sequence ID" value="KAJ0183519.1"/>
    <property type="molecule type" value="Genomic_DNA"/>
</dbReference>
<evidence type="ECO:0000313" key="2">
    <source>
        <dbReference type="Proteomes" id="UP000824533"/>
    </source>
</evidence>
<reference evidence="1 2" key="1">
    <citation type="journal article" date="2021" name="Front. Genet.">
        <title>Chromosome-Level Genome Assembly Reveals Significant Gene Expansion in the Toll and IMD Signaling Pathways of Dendrolimus kikuchii.</title>
        <authorList>
            <person name="Zhou J."/>
            <person name="Wu P."/>
            <person name="Xiong Z."/>
            <person name="Liu N."/>
            <person name="Zhao N."/>
            <person name="Ji M."/>
            <person name="Qiu Y."/>
            <person name="Yang B."/>
        </authorList>
    </citation>
    <scope>NUCLEOTIDE SEQUENCE [LARGE SCALE GENOMIC DNA]</scope>
    <source>
        <strain evidence="1">Ann1</strain>
    </source>
</reference>
<keyword evidence="2" id="KW-1185">Reference proteome</keyword>
<accession>A0ACC1DIE6</accession>
<proteinExistence type="predicted"/>
<protein>
    <submittedName>
        <fullName evidence="1">Uncharacterized protein</fullName>
    </submittedName>
</protein>
<evidence type="ECO:0000313" key="1">
    <source>
        <dbReference type="EMBL" id="KAJ0183519.1"/>
    </source>
</evidence>
<name>A0ACC1DIE6_9NEOP</name>
<gene>
    <name evidence="1" type="ORF">K1T71_001495</name>
</gene>
<comment type="caution">
    <text evidence="1">The sequence shown here is derived from an EMBL/GenBank/DDBJ whole genome shotgun (WGS) entry which is preliminary data.</text>
</comment>
<dbReference type="Proteomes" id="UP000824533">
    <property type="component" value="Linkage Group LG02"/>
</dbReference>
<sequence>MTSRTKLLRGLSIESAAIGLTNFDAQKCRSIANLVIIQCIAVYIGSITILHCVWNPYHATLDYDKLARIMYLYDSQACETRHNVKAAVVNLHLSNDTRGLDVLPIKWAPAIITVSTRLSAKTRTYIEASIAVHVSWMLSAIFMLIFIRSSRHDNILKIVLAIFFYITIFIIIFDVSMGIVYIAHIQQSLTKGMIIRYSGWSVDMKVSNYEDFAGWLPIMASVCWMRGVFILVLNVIMCKVIYHIRKKIRIKEFRQKMMRTKNLPVPEAKFTQPSNRNVLHFRTGEFKPYVKKDFSHKFF</sequence>
<organism evidence="1 2">
    <name type="scientific">Dendrolimus kikuchii</name>
    <dbReference type="NCBI Taxonomy" id="765133"/>
    <lineage>
        <taxon>Eukaryota</taxon>
        <taxon>Metazoa</taxon>
        <taxon>Ecdysozoa</taxon>
        <taxon>Arthropoda</taxon>
        <taxon>Hexapoda</taxon>
        <taxon>Insecta</taxon>
        <taxon>Pterygota</taxon>
        <taxon>Neoptera</taxon>
        <taxon>Endopterygota</taxon>
        <taxon>Lepidoptera</taxon>
        <taxon>Glossata</taxon>
        <taxon>Ditrysia</taxon>
        <taxon>Bombycoidea</taxon>
        <taxon>Lasiocampidae</taxon>
        <taxon>Dendrolimus</taxon>
    </lineage>
</organism>